<feature type="transmembrane region" description="Helical" evidence="1">
    <location>
        <begin position="38"/>
        <end position="63"/>
    </location>
</feature>
<dbReference type="Pfam" id="PF02405">
    <property type="entry name" value="MlaE"/>
    <property type="match status" value="1"/>
</dbReference>
<dbReference type="Proteomes" id="UP000181976">
    <property type="component" value="Unassembled WGS sequence"/>
</dbReference>
<dbReference type="AlphaFoldDB" id="A0A1I1XAA7"/>
<evidence type="ECO:0000313" key="3">
    <source>
        <dbReference type="Proteomes" id="UP000181976"/>
    </source>
</evidence>
<organism evidence="2 3">
    <name type="scientific">Thermophagus xiamenensis</name>
    <dbReference type="NCBI Taxonomy" id="385682"/>
    <lineage>
        <taxon>Bacteria</taxon>
        <taxon>Pseudomonadati</taxon>
        <taxon>Bacteroidota</taxon>
        <taxon>Bacteroidia</taxon>
        <taxon>Marinilabiliales</taxon>
        <taxon>Marinilabiliaceae</taxon>
        <taxon>Thermophagus</taxon>
    </lineage>
</organism>
<protein>
    <submittedName>
        <fullName evidence="2">Phospholipid/cholesterol/gamma-HCH transport system permease protein</fullName>
    </submittedName>
</protein>
<dbReference type="eggNOG" id="COG0767">
    <property type="taxonomic scope" value="Bacteria"/>
</dbReference>
<evidence type="ECO:0000256" key="1">
    <source>
        <dbReference type="SAM" id="Phobius"/>
    </source>
</evidence>
<dbReference type="InParanoid" id="A0A1I1XAA7"/>
<dbReference type="GO" id="GO:0005548">
    <property type="term" value="F:phospholipid transporter activity"/>
    <property type="evidence" value="ECO:0007669"/>
    <property type="project" value="TreeGrafter"/>
</dbReference>
<gene>
    <name evidence="2" type="ORF">SAMN05444380_105169</name>
</gene>
<dbReference type="OrthoDB" id="9810518at2"/>
<dbReference type="STRING" id="385682.SAMN05444380_105169"/>
<keyword evidence="3" id="KW-1185">Reference proteome</keyword>
<keyword evidence="1" id="KW-1133">Transmembrane helix</keyword>
<evidence type="ECO:0000313" key="2">
    <source>
        <dbReference type="EMBL" id="SFE03578.1"/>
    </source>
</evidence>
<dbReference type="GO" id="GO:0043190">
    <property type="term" value="C:ATP-binding cassette (ABC) transporter complex"/>
    <property type="evidence" value="ECO:0007669"/>
    <property type="project" value="InterPro"/>
</dbReference>
<feature type="transmembrane region" description="Helical" evidence="1">
    <location>
        <begin position="148"/>
        <end position="168"/>
    </location>
</feature>
<dbReference type="InterPro" id="IPR030802">
    <property type="entry name" value="Permease_MalE"/>
</dbReference>
<feature type="transmembrane region" description="Helical" evidence="1">
    <location>
        <begin position="227"/>
        <end position="245"/>
    </location>
</feature>
<feature type="transmembrane region" description="Helical" evidence="1">
    <location>
        <begin position="180"/>
        <end position="207"/>
    </location>
</feature>
<reference evidence="2 3" key="1">
    <citation type="submission" date="2016-10" db="EMBL/GenBank/DDBJ databases">
        <authorList>
            <person name="de Groot N.N."/>
        </authorList>
    </citation>
    <scope>NUCLEOTIDE SEQUENCE [LARGE SCALE GENOMIC DNA]</scope>
    <source>
        <strain evidence="2 3">DSM 19012</strain>
    </source>
</reference>
<dbReference type="EMBL" id="FONA01000005">
    <property type="protein sequence ID" value="SFE03578.1"/>
    <property type="molecule type" value="Genomic_DNA"/>
</dbReference>
<keyword evidence="1" id="KW-0472">Membrane</keyword>
<dbReference type="RefSeq" id="WP_010526603.1">
    <property type="nucleotide sequence ID" value="NZ_AFSL01000014.1"/>
</dbReference>
<dbReference type="PANTHER" id="PTHR30188:SF4">
    <property type="entry name" value="PROTEIN TRIGALACTOSYLDIACYLGLYCEROL 1, CHLOROPLASTIC"/>
    <property type="match status" value="1"/>
</dbReference>
<keyword evidence="1" id="KW-0812">Transmembrane</keyword>
<dbReference type="PANTHER" id="PTHR30188">
    <property type="entry name" value="ABC TRANSPORTER PERMEASE PROTEIN-RELATED"/>
    <property type="match status" value="1"/>
</dbReference>
<sequence length="246" mass="26755">MTFLFHTGRYFLFLKKVFDKPVKLNIFFKQIIDEIDDLGVGSLGIVAIISVFIGAVITLQTAYNIELPIIPKYTVGVAARDTILLEFSSTIVSLILAGKVGSHIASEIGTMRVTEQIDALDVMGINSASYLVLPKVVAMVFINPFLVMISMGIGIFGGWAAGAFTGVVPSAEYIYGIQYAFIPFYIVYSLIKSVVFGFLIATISGYWGYYTTGGSLEVGRCSTRAVVVSSIQILLFNLILTQLLLA</sequence>
<name>A0A1I1XAA7_9BACT</name>
<proteinExistence type="predicted"/>
<accession>A0A1I1XAA7</accession>